<feature type="signal peptide" evidence="7">
    <location>
        <begin position="1"/>
        <end position="21"/>
    </location>
</feature>
<dbReference type="GO" id="GO:0016020">
    <property type="term" value="C:membrane"/>
    <property type="evidence" value="ECO:0007669"/>
    <property type="project" value="UniProtKB-SubCell"/>
</dbReference>
<keyword evidence="3" id="KW-0812">Transmembrane</keyword>
<keyword evidence="11" id="KW-1185">Reference proteome</keyword>
<evidence type="ECO:0008006" key="12">
    <source>
        <dbReference type="Google" id="ProtNLM"/>
    </source>
</evidence>
<dbReference type="InterPro" id="IPR025846">
    <property type="entry name" value="TBL_N"/>
</dbReference>
<dbReference type="EnsemblPlants" id="QL08p043195:mrna">
    <property type="protein sequence ID" value="QL08p043195:mrna"/>
    <property type="gene ID" value="QL08p043195"/>
</dbReference>
<dbReference type="PANTHER" id="PTHR32285:SF149">
    <property type="entry name" value="TRICHOME BIREFRINGENCE-LIKE N-TERMINAL DOMAIN-CONTAINING PROTEIN"/>
    <property type="match status" value="1"/>
</dbReference>
<dbReference type="EMBL" id="LRBV02000008">
    <property type="status" value="NOT_ANNOTATED_CDS"/>
    <property type="molecule type" value="Genomic_DNA"/>
</dbReference>
<name>A0A7N2R9C1_QUELO</name>
<evidence type="ECO:0000256" key="4">
    <source>
        <dbReference type="ARBA" id="ARBA00022968"/>
    </source>
</evidence>
<keyword evidence="5" id="KW-1133">Transmembrane helix</keyword>
<reference evidence="10" key="2">
    <citation type="submission" date="2021-01" db="UniProtKB">
        <authorList>
            <consortium name="EnsemblPlants"/>
        </authorList>
    </citation>
    <scope>IDENTIFICATION</scope>
</reference>
<dbReference type="OMA" id="HNGIECK"/>
<evidence type="ECO:0000256" key="5">
    <source>
        <dbReference type="ARBA" id="ARBA00022989"/>
    </source>
</evidence>
<feature type="chain" id="PRO_5029764645" description="Trichome birefringence-like N-terminal domain-containing protein" evidence="7">
    <location>
        <begin position="22"/>
        <end position="389"/>
    </location>
</feature>
<dbReference type="Pfam" id="PF13839">
    <property type="entry name" value="PC-Esterase"/>
    <property type="match status" value="1"/>
</dbReference>
<keyword evidence="6" id="KW-0472">Membrane</keyword>
<keyword evidence="4" id="KW-0735">Signal-anchor</keyword>
<dbReference type="Proteomes" id="UP000594261">
    <property type="component" value="Chromosome 8"/>
</dbReference>
<reference evidence="10 11" key="1">
    <citation type="journal article" date="2016" name="G3 (Bethesda)">
        <title>First Draft Assembly and Annotation of the Genome of a California Endemic Oak Quercus lobata Nee (Fagaceae).</title>
        <authorList>
            <person name="Sork V.L."/>
            <person name="Fitz-Gibbon S.T."/>
            <person name="Puiu D."/>
            <person name="Crepeau M."/>
            <person name="Gugger P.F."/>
            <person name="Sherman R."/>
            <person name="Stevens K."/>
            <person name="Langley C.H."/>
            <person name="Pellegrini M."/>
            <person name="Salzberg S.L."/>
        </authorList>
    </citation>
    <scope>NUCLEOTIDE SEQUENCE [LARGE SCALE GENOMIC DNA]</scope>
    <source>
        <strain evidence="10 11">cv. SW786</strain>
    </source>
</reference>
<accession>A0A7N2R9C1</accession>
<dbReference type="GO" id="GO:0016413">
    <property type="term" value="F:O-acetyltransferase activity"/>
    <property type="evidence" value="ECO:0007669"/>
    <property type="project" value="InterPro"/>
</dbReference>
<feature type="domain" description="Trichome birefringence-like C-terminal" evidence="8">
    <location>
        <begin position="122"/>
        <end position="384"/>
    </location>
</feature>
<sequence>MANYIALALLVLPLLQVVVTAGEPNIQDYTKRFEKKESCDLYHGSWVYDKSYPLYDSSQCSFIEVSFACQRNGRPDKLYLKYRWQPSACNLPRFGEISPNLVRSQPDLVEMSLDLARSRQIRFDGIDFLKRLRNKKIMFIGDSLSLNQWQSLLCMLHTATPHSEYKSERIGPLSTFTFTEYNASVMLMRNAFLVDIEHKRYGRVLKLNKLGYEKTWDGIDVLIFNTWHWWRHTGREQPWDFIQEGKHLQRDMDRLAAYEEALKTWARWVDTNVDPEKTKVFFQGISPDHSNASNWGNHNGIECKGETKPIFAPAYPRHHPAELVVEKVLRTMLKPVHLLNVTRLSQQRKDAHPSIYGLGGHYGMDCSHWCLAGVPDTWNQLLYAELISK</sequence>
<dbReference type="InterPro" id="IPR029962">
    <property type="entry name" value="TBL"/>
</dbReference>
<dbReference type="Gramene" id="QL08p043195:mrna">
    <property type="protein sequence ID" value="QL08p043195:mrna"/>
    <property type="gene ID" value="QL08p043195"/>
</dbReference>
<evidence type="ECO:0000259" key="8">
    <source>
        <dbReference type="Pfam" id="PF13839"/>
    </source>
</evidence>
<evidence type="ECO:0000256" key="2">
    <source>
        <dbReference type="ARBA" id="ARBA00007727"/>
    </source>
</evidence>
<evidence type="ECO:0000256" key="7">
    <source>
        <dbReference type="SAM" id="SignalP"/>
    </source>
</evidence>
<protein>
    <recommendedName>
        <fullName evidence="12">Trichome birefringence-like N-terminal domain-containing protein</fullName>
    </recommendedName>
</protein>
<evidence type="ECO:0000313" key="11">
    <source>
        <dbReference type="Proteomes" id="UP000594261"/>
    </source>
</evidence>
<comment type="similarity">
    <text evidence="2">Belongs to the PC-esterase family. TBL subfamily.</text>
</comment>
<comment type="subcellular location">
    <subcellularLocation>
        <location evidence="1">Membrane</location>
        <topology evidence="1">Single-pass membrane protein</topology>
    </subcellularLocation>
</comment>
<evidence type="ECO:0000256" key="6">
    <source>
        <dbReference type="ARBA" id="ARBA00023136"/>
    </source>
</evidence>
<keyword evidence="7" id="KW-0732">Signal</keyword>
<dbReference type="InterPro" id="IPR026057">
    <property type="entry name" value="TBL_C"/>
</dbReference>
<dbReference type="Pfam" id="PF14416">
    <property type="entry name" value="PMR5N"/>
    <property type="match status" value="1"/>
</dbReference>
<dbReference type="InParanoid" id="A0A7N2R9C1"/>
<dbReference type="GO" id="GO:0005794">
    <property type="term" value="C:Golgi apparatus"/>
    <property type="evidence" value="ECO:0007669"/>
    <property type="project" value="TreeGrafter"/>
</dbReference>
<evidence type="ECO:0000313" key="10">
    <source>
        <dbReference type="EnsemblPlants" id="QL08p043195:mrna"/>
    </source>
</evidence>
<dbReference type="PANTHER" id="PTHR32285">
    <property type="entry name" value="PROTEIN TRICHOME BIREFRINGENCE-LIKE 9-RELATED"/>
    <property type="match status" value="1"/>
</dbReference>
<evidence type="ECO:0000259" key="9">
    <source>
        <dbReference type="Pfam" id="PF14416"/>
    </source>
</evidence>
<evidence type="ECO:0000256" key="3">
    <source>
        <dbReference type="ARBA" id="ARBA00022692"/>
    </source>
</evidence>
<feature type="domain" description="Trichome birefringence-like N-terminal" evidence="9">
    <location>
        <begin position="37"/>
        <end position="90"/>
    </location>
</feature>
<dbReference type="AlphaFoldDB" id="A0A7N2R9C1"/>
<evidence type="ECO:0000256" key="1">
    <source>
        <dbReference type="ARBA" id="ARBA00004167"/>
    </source>
</evidence>
<proteinExistence type="inferred from homology"/>
<organism evidence="10 11">
    <name type="scientific">Quercus lobata</name>
    <name type="common">Valley oak</name>
    <dbReference type="NCBI Taxonomy" id="97700"/>
    <lineage>
        <taxon>Eukaryota</taxon>
        <taxon>Viridiplantae</taxon>
        <taxon>Streptophyta</taxon>
        <taxon>Embryophyta</taxon>
        <taxon>Tracheophyta</taxon>
        <taxon>Spermatophyta</taxon>
        <taxon>Magnoliopsida</taxon>
        <taxon>eudicotyledons</taxon>
        <taxon>Gunneridae</taxon>
        <taxon>Pentapetalae</taxon>
        <taxon>rosids</taxon>
        <taxon>fabids</taxon>
        <taxon>Fagales</taxon>
        <taxon>Fagaceae</taxon>
        <taxon>Quercus</taxon>
    </lineage>
</organism>